<feature type="region of interest" description="Disordered" evidence="7">
    <location>
        <begin position="1299"/>
        <end position="1402"/>
    </location>
</feature>
<evidence type="ECO:0000256" key="2">
    <source>
        <dbReference type="ARBA" id="ARBA00022840"/>
    </source>
</evidence>
<feature type="compositionally biased region" description="Low complexity" evidence="7">
    <location>
        <begin position="1337"/>
        <end position="1346"/>
    </location>
</feature>
<reference evidence="9 10" key="1">
    <citation type="journal article" date="2010" name="Science">
        <title>Pathogenicity determinants in smut fungi revealed by genome comparison.</title>
        <authorList>
            <person name="Schirawski J."/>
            <person name="Mannhaupt G."/>
            <person name="Muench K."/>
            <person name="Brefort T."/>
            <person name="Schipper K."/>
            <person name="Doehlemann G."/>
            <person name="Di Stasio M."/>
            <person name="Roessel N."/>
            <person name="Mendoza-Mendoza A."/>
            <person name="Pester D."/>
            <person name="Mueller O."/>
            <person name="Winterberg B."/>
            <person name="Meyer E."/>
            <person name="Ghareeb H."/>
            <person name="Wollenberg T."/>
            <person name="Muensterkoetter M."/>
            <person name="Wong P."/>
            <person name="Walter M."/>
            <person name="Stukenbrock E."/>
            <person name="Gueldener U."/>
            <person name="Kahmann R."/>
        </authorList>
    </citation>
    <scope>NUCLEOTIDE SEQUENCE [LARGE SCALE GENOMIC DNA]</scope>
    <source>
        <strain evidence="10">SRZ2</strain>
    </source>
</reference>
<feature type="region of interest" description="Disordered" evidence="7">
    <location>
        <begin position="1115"/>
        <end position="1189"/>
    </location>
</feature>
<feature type="coiled-coil region" evidence="6">
    <location>
        <begin position="623"/>
        <end position="705"/>
    </location>
</feature>
<dbReference type="InterPro" id="IPR027417">
    <property type="entry name" value="P-loop_NTPase"/>
</dbReference>
<dbReference type="InterPro" id="IPR001752">
    <property type="entry name" value="Kinesin_motor_dom"/>
</dbReference>
<dbReference type="SUPFAM" id="SSF52540">
    <property type="entry name" value="P-loop containing nucleoside triphosphate hydrolases"/>
    <property type="match status" value="1"/>
</dbReference>
<dbReference type="PANTHER" id="PTHR47968">
    <property type="entry name" value="CENTROMERE PROTEIN E"/>
    <property type="match status" value="1"/>
</dbReference>
<evidence type="ECO:0000256" key="6">
    <source>
        <dbReference type="SAM" id="Coils"/>
    </source>
</evidence>
<dbReference type="VEuPathDB" id="FungiDB:sr12193"/>
<dbReference type="PRINTS" id="PR00380">
    <property type="entry name" value="KINESINHEAVY"/>
</dbReference>
<feature type="region of interest" description="Disordered" evidence="7">
    <location>
        <begin position="79"/>
        <end position="171"/>
    </location>
</feature>
<keyword evidence="10" id="KW-1185">Reference proteome</keyword>
<dbReference type="GO" id="GO:0007018">
    <property type="term" value="P:microtubule-based movement"/>
    <property type="evidence" value="ECO:0007669"/>
    <property type="project" value="InterPro"/>
</dbReference>
<dbReference type="PANTHER" id="PTHR47968:SF75">
    <property type="entry name" value="CENTROMERE-ASSOCIATED PROTEIN E"/>
    <property type="match status" value="1"/>
</dbReference>
<keyword evidence="2 5" id="KW-0067">ATP-binding</keyword>
<evidence type="ECO:0000256" key="1">
    <source>
        <dbReference type="ARBA" id="ARBA00022741"/>
    </source>
</evidence>
<dbReference type="PROSITE" id="PS00411">
    <property type="entry name" value="KINESIN_MOTOR_1"/>
    <property type="match status" value="1"/>
</dbReference>
<evidence type="ECO:0000256" key="5">
    <source>
        <dbReference type="PROSITE-ProRule" id="PRU00283"/>
    </source>
</evidence>
<accession>E6ZSX6</accession>
<feature type="compositionally biased region" description="Basic and acidic residues" evidence="7">
    <location>
        <begin position="1354"/>
        <end position="1373"/>
    </location>
</feature>
<dbReference type="Gene3D" id="3.40.850.10">
    <property type="entry name" value="Kinesin motor domain"/>
    <property type="match status" value="1"/>
</dbReference>
<feature type="domain" description="Kinesin motor" evidence="8">
    <location>
        <begin position="227"/>
        <end position="614"/>
    </location>
</feature>
<dbReference type="GO" id="GO:0008017">
    <property type="term" value="F:microtubule binding"/>
    <property type="evidence" value="ECO:0007669"/>
    <property type="project" value="InterPro"/>
</dbReference>
<comment type="similarity">
    <text evidence="5">Belongs to the TRAFAC class myosin-kinesin ATPase superfamily. Kinesin family.</text>
</comment>
<feature type="compositionally biased region" description="Low complexity" evidence="7">
    <location>
        <begin position="1168"/>
        <end position="1186"/>
    </location>
</feature>
<feature type="coiled-coil region" evidence="6">
    <location>
        <begin position="811"/>
        <end position="962"/>
    </location>
</feature>
<proteinExistence type="inferred from homology"/>
<dbReference type="GO" id="GO:0005524">
    <property type="term" value="F:ATP binding"/>
    <property type="evidence" value="ECO:0007669"/>
    <property type="project" value="UniProtKB-UniRule"/>
</dbReference>
<keyword evidence="4 5" id="KW-0505">Motor protein</keyword>
<feature type="region of interest" description="Disordered" evidence="7">
    <location>
        <begin position="980"/>
        <end position="1003"/>
    </location>
</feature>
<feature type="compositionally biased region" description="Basic and acidic residues" evidence="7">
    <location>
        <begin position="991"/>
        <end position="1003"/>
    </location>
</feature>
<keyword evidence="3 6" id="KW-0175">Coiled coil</keyword>
<dbReference type="Proteomes" id="UP000008867">
    <property type="component" value="Chromosome 2"/>
</dbReference>
<dbReference type="PROSITE" id="PS50067">
    <property type="entry name" value="KINESIN_MOTOR_2"/>
    <property type="match status" value="1"/>
</dbReference>
<name>E6ZSX6_SPORE</name>
<dbReference type="GO" id="GO:0003777">
    <property type="term" value="F:microtubule motor activity"/>
    <property type="evidence" value="ECO:0007669"/>
    <property type="project" value="InterPro"/>
</dbReference>
<feature type="binding site" evidence="5">
    <location>
        <begin position="340"/>
        <end position="347"/>
    </location>
    <ligand>
        <name>ATP</name>
        <dbReference type="ChEBI" id="CHEBI:30616"/>
    </ligand>
</feature>
<feature type="region of interest" description="Disordered" evidence="7">
    <location>
        <begin position="1"/>
        <end position="51"/>
    </location>
</feature>
<feature type="region of interest" description="Disordered" evidence="7">
    <location>
        <begin position="407"/>
        <end position="432"/>
    </location>
</feature>
<dbReference type="HOGENOM" id="CLU_005161_0_0_1"/>
<feature type="region of interest" description="Disordered" evidence="7">
    <location>
        <begin position="1249"/>
        <end position="1278"/>
    </location>
</feature>
<protein>
    <submittedName>
        <fullName evidence="9">Probable kinesin motor protein 1</fullName>
    </submittedName>
</protein>
<dbReference type="OrthoDB" id="3176171at2759"/>
<evidence type="ECO:0000259" key="8">
    <source>
        <dbReference type="PROSITE" id="PS50067"/>
    </source>
</evidence>
<evidence type="ECO:0000313" key="10">
    <source>
        <dbReference type="Proteomes" id="UP000008867"/>
    </source>
</evidence>
<dbReference type="eggNOG" id="KOG0242">
    <property type="taxonomic scope" value="Eukaryota"/>
</dbReference>
<dbReference type="EMBL" id="FQ311441">
    <property type="protein sequence ID" value="CBQ70333.1"/>
    <property type="molecule type" value="Genomic_DNA"/>
</dbReference>
<feature type="compositionally biased region" description="Low complexity" evidence="7">
    <location>
        <begin position="126"/>
        <end position="146"/>
    </location>
</feature>
<dbReference type="InterPro" id="IPR027640">
    <property type="entry name" value="Kinesin-like_fam"/>
</dbReference>
<evidence type="ECO:0000256" key="4">
    <source>
        <dbReference type="ARBA" id="ARBA00023175"/>
    </source>
</evidence>
<gene>
    <name evidence="9" type="ORF">sr12193</name>
</gene>
<dbReference type="InterPro" id="IPR036961">
    <property type="entry name" value="Kinesin_motor_dom_sf"/>
</dbReference>
<organism evidence="9 10">
    <name type="scientific">Sporisorium reilianum (strain SRZ2)</name>
    <name type="common">Maize head smut fungus</name>
    <dbReference type="NCBI Taxonomy" id="999809"/>
    <lineage>
        <taxon>Eukaryota</taxon>
        <taxon>Fungi</taxon>
        <taxon>Dikarya</taxon>
        <taxon>Basidiomycota</taxon>
        <taxon>Ustilaginomycotina</taxon>
        <taxon>Ustilaginomycetes</taxon>
        <taxon>Ustilaginales</taxon>
        <taxon>Ustilaginaceae</taxon>
        <taxon>Sporisorium</taxon>
    </lineage>
</organism>
<sequence>MFRFRTSTSSASSPFPTPSPKSSQPALPASTSASSIHSTADSLPSNASSSSILSLLHAHSSSTSLASLASEPCLTVEPLVAASETNEPSKPASPARTSTPRTQRPHATASPRKSALVTSPPRTARASTTTIPARPSSTSASRRSTILHTSTEHRSSHSASMTKKAKVGSAAKTSPFAKLAVAEAKTSAANDVEATTLAAVAEDEPVLTTTAASTKPAEAASSESKQNVVVCVRMRPSRTSSTDPAVWTCDPTKNQIVPTEHHPAIAKRTTSTERAGAGASIAAAPSAHDLDADDPTSTYHFQFDKLITGTQTTDDMYHSHIAPVVRAAMDGYNGTVFAYGQTGSGKTHTMSGSDAEPGVIPRAVQQVFELIAAEPAREFLLRVSYLEIYNETLKDLLAPLPPLGGGASLQTTERPASPIKGGSTHAAGQAQTSTLRIIEDQKQNRVMITGLREEIVTDAATVLALLQRGQDERHVGATDWNERSSRSHCVFQLTIESRTRDALAGGGKEVRISQLNLIDLAGSERAATHAERRKEGAFINKSLLTLGTVIGKLTEPCEAADAHIPYRDSKLTRILQTSLAGNARIAVICTLSPDTDHANETLSTLKFGKRCKLVVTTAKKGTAMDDKALLQKYRKELDALRARLEANGASAGAESVVVGGVEESRETQLRLEELEQQRQAAQREVEHMQSTRTQLRAQIEHLTRLILTSHSVAADASEGAAGPSTPVRARAAHALARRGPRLSDLHFAHGTASGYNSPIAGPSTDTLSGMKPFELEAELAALRRQLRHQIEARQTLITAHSAELAARDARHAELQHAIRLNEQELDEAELAYDKLQHERDEARQIALKEQDKARENRKKLLEEQEANRLLKLVAKARADDADKVLQDQIDVLRERLASKGAEVEETRKRFEAEIAEARKVIEAEKAARMQAEREADEAGKAKQALQAELEQAVASVAELKQKQAPTNDDDDVNAEFQDLVRGTPSSTAEQLKQRESELADRQSQLEHLRTELAQTRLDLQHAKSQQSTLQLATLRDELSQSEDERHTLQVELAKARAAASGRESDAQKLAALEQELAGANAKISELQTEIAAEKARSAEALAKVARPLPVPLAETAPRGGAGGSVPSSPVKALAAGGSKLRPGAPCTPTALTPGLNRAGSVKEYRRYTGAASSSSTPPSPTPASGSRSVLLQHQASSALLGNKAEKEEIERLNAVISSQRAIMADLEKSVASWKTRMKAQAELIHKLVVQNSGSSPPASDAENDELPSTPRKHTAPENFHTLPRTTHLALSTANNEPYYGAHTFNRPPPAQNSPTKPFASTFGSTWTPASPNPLPLPGGSAAGDGSPSKRKPRKTIEMDLKLLKSSPRVESHKSKFSLDYGPAGSQDTPTKRRGTNASAYYI</sequence>
<dbReference type="SMART" id="SM00129">
    <property type="entry name" value="KISc"/>
    <property type="match status" value="1"/>
</dbReference>
<dbReference type="Pfam" id="PF00225">
    <property type="entry name" value="Kinesin"/>
    <property type="match status" value="1"/>
</dbReference>
<evidence type="ECO:0000256" key="7">
    <source>
        <dbReference type="SAM" id="MobiDB-lite"/>
    </source>
</evidence>
<evidence type="ECO:0000313" key="9">
    <source>
        <dbReference type="EMBL" id="CBQ70333.1"/>
    </source>
</evidence>
<dbReference type="InterPro" id="IPR019821">
    <property type="entry name" value="Kinesin_motor_CS"/>
</dbReference>
<evidence type="ECO:0000256" key="3">
    <source>
        <dbReference type="ARBA" id="ARBA00023054"/>
    </source>
</evidence>
<keyword evidence="1 5" id="KW-0547">Nucleotide-binding</keyword>